<protein>
    <submittedName>
        <fullName evidence="2">Molybdate transport system regulatory protein</fullName>
    </submittedName>
</protein>
<accession>A0A846QP36</accession>
<dbReference type="Pfam" id="PF00126">
    <property type="entry name" value="HTH_1"/>
    <property type="match status" value="1"/>
</dbReference>
<evidence type="ECO:0000259" key="1">
    <source>
        <dbReference type="Pfam" id="PF00126"/>
    </source>
</evidence>
<evidence type="ECO:0000313" key="2">
    <source>
        <dbReference type="EMBL" id="NJB66469.1"/>
    </source>
</evidence>
<dbReference type="GO" id="GO:0003700">
    <property type="term" value="F:DNA-binding transcription factor activity"/>
    <property type="evidence" value="ECO:0007669"/>
    <property type="project" value="InterPro"/>
</dbReference>
<dbReference type="InterPro" id="IPR036388">
    <property type="entry name" value="WH-like_DNA-bd_sf"/>
</dbReference>
<name>A0A846QP36_9BACT</name>
<dbReference type="Proteomes" id="UP000580856">
    <property type="component" value="Unassembled WGS sequence"/>
</dbReference>
<feature type="domain" description="HTH lysR-type" evidence="1">
    <location>
        <begin position="29"/>
        <end position="85"/>
    </location>
</feature>
<reference evidence="2 3" key="1">
    <citation type="submission" date="2020-03" db="EMBL/GenBank/DDBJ databases">
        <title>Genomic Encyclopedia of Type Strains, Phase IV (KMG-IV): sequencing the most valuable type-strain genomes for metagenomic binning, comparative biology and taxonomic classification.</title>
        <authorList>
            <person name="Goeker M."/>
        </authorList>
    </citation>
    <scope>NUCLEOTIDE SEQUENCE [LARGE SCALE GENOMIC DNA]</scope>
    <source>
        <strain evidence="2 3">DSM 24233</strain>
    </source>
</reference>
<organism evidence="2 3">
    <name type="scientific">Desulfobaculum xiamenense</name>
    <dbReference type="NCBI Taxonomy" id="995050"/>
    <lineage>
        <taxon>Bacteria</taxon>
        <taxon>Pseudomonadati</taxon>
        <taxon>Thermodesulfobacteriota</taxon>
        <taxon>Desulfovibrionia</taxon>
        <taxon>Desulfovibrionales</taxon>
        <taxon>Desulfovibrionaceae</taxon>
        <taxon>Desulfobaculum</taxon>
    </lineage>
</organism>
<dbReference type="InterPro" id="IPR036390">
    <property type="entry name" value="WH_DNA-bd_sf"/>
</dbReference>
<dbReference type="AlphaFoldDB" id="A0A846QP36"/>
<dbReference type="PANTHER" id="PTHR30432:SF1">
    <property type="entry name" value="DNA-BINDING TRANSCRIPTIONAL DUAL REGULATOR MODE"/>
    <property type="match status" value="1"/>
</dbReference>
<dbReference type="PANTHER" id="PTHR30432">
    <property type="entry name" value="TRANSCRIPTIONAL REGULATOR MODE"/>
    <property type="match status" value="1"/>
</dbReference>
<keyword evidence="3" id="KW-1185">Reference proteome</keyword>
<dbReference type="SUPFAM" id="SSF46785">
    <property type="entry name" value="Winged helix' DNA-binding domain"/>
    <property type="match status" value="1"/>
</dbReference>
<dbReference type="RefSeq" id="WP_167939605.1">
    <property type="nucleotide sequence ID" value="NZ_JAATJA010000001.1"/>
</dbReference>
<dbReference type="InterPro" id="IPR000847">
    <property type="entry name" value="LysR_HTH_N"/>
</dbReference>
<sequence length="116" mass="12804">MERPKMRMRMKVWLEDADGTAFGMGGAALLREVERTGSLAGAARELGMSYRAAWGRLKKTEAGLGVALVEKKGGNKAGYRLSVFGRELLEAFEAWDARVRAEAERGARELLPLDFD</sequence>
<gene>
    <name evidence="2" type="ORF">GGQ74_000109</name>
</gene>
<dbReference type="Gene3D" id="1.10.10.10">
    <property type="entry name" value="Winged helix-like DNA-binding domain superfamily/Winged helix DNA-binding domain"/>
    <property type="match status" value="1"/>
</dbReference>
<proteinExistence type="predicted"/>
<evidence type="ECO:0000313" key="3">
    <source>
        <dbReference type="Proteomes" id="UP000580856"/>
    </source>
</evidence>
<dbReference type="EMBL" id="JAATJA010000001">
    <property type="protein sequence ID" value="NJB66469.1"/>
    <property type="molecule type" value="Genomic_DNA"/>
</dbReference>
<comment type="caution">
    <text evidence="2">The sequence shown here is derived from an EMBL/GenBank/DDBJ whole genome shotgun (WGS) entry which is preliminary data.</text>
</comment>
<dbReference type="InterPro" id="IPR051815">
    <property type="entry name" value="Molybdate_resp_trans_reg"/>
</dbReference>